<feature type="compositionally biased region" description="Basic and acidic residues" evidence="1">
    <location>
        <begin position="35"/>
        <end position="57"/>
    </location>
</feature>
<comment type="caution">
    <text evidence="2">The sequence shown here is derived from an EMBL/GenBank/DDBJ whole genome shotgun (WGS) entry which is preliminary data.</text>
</comment>
<feature type="compositionally biased region" description="Basic residues" evidence="1">
    <location>
        <begin position="190"/>
        <end position="200"/>
    </location>
</feature>
<name>A0AAV9ZWZ8_9AGAR</name>
<proteinExistence type="predicted"/>
<protein>
    <submittedName>
        <fullName evidence="2">Uncharacterized protein</fullName>
    </submittedName>
</protein>
<dbReference type="Proteomes" id="UP001362999">
    <property type="component" value="Unassembled WGS sequence"/>
</dbReference>
<evidence type="ECO:0000313" key="3">
    <source>
        <dbReference type="Proteomes" id="UP001362999"/>
    </source>
</evidence>
<dbReference type="EMBL" id="JAWWNJ010000101">
    <property type="protein sequence ID" value="KAK6995768.1"/>
    <property type="molecule type" value="Genomic_DNA"/>
</dbReference>
<dbReference type="AlphaFoldDB" id="A0AAV9ZWZ8"/>
<accession>A0AAV9ZWZ8</accession>
<sequence length="243" mass="27732">MFFINVCNRSKHQYMSTQSKSQAFLPTPVMAKLKKQNDSSKDCEEFRPTRANRKSEAAKQATAEARKKRRREYYARDAEKIREKNRIHIAERRAAAKRKRSGTAETRHQASELTAAELAASQTLAQMQVDRAIQEKGGSGESEEAAVDREITALWEEGEKQRELESEDEESDNSRETGETVAVIDVEALRHRRATRIRRRQMADLLGARRLSRESPSPDPPSPEPRAKMPSLYTALFRTSDDL</sequence>
<keyword evidence="3" id="KW-1185">Reference proteome</keyword>
<gene>
    <name evidence="2" type="ORF">R3P38DRAFT_3223211</name>
</gene>
<evidence type="ECO:0000256" key="1">
    <source>
        <dbReference type="SAM" id="MobiDB-lite"/>
    </source>
</evidence>
<feature type="region of interest" description="Disordered" evidence="1">
    <location>
        <begin position="33"/>
        <end position="69"/>
    </location>
</feature>
<reference evidence="2 3" key="1">
    <citation type="journal article" date="2024" name="J Genomics">
        <title>Draft genome sequencing and assembly of Favolaschia claudopus CIRM-BRFM 2984 isolated from oak limbs.</title>
        <authorList>
            <person name="Navarro D."/>
            <person name="Drula E."/>
            <person name="Chaduli D."/>
            <person name="Cazenave R."/>
            <person name="Ahrendt S."/>
            <person name="Wang J."/>
            <person name="Lipzen A."/>
            <person name="Daum C."/>
            <person name="Barry K."/>
            <person name="Grigoriev I.V."/>
            <person name="Favel A."/>
            <person name="Rosso M.N."/>
            <person name="Martin F."/>
        </authorList>
    </citation>
    <scope>NUCLEOTIDE SEQUENCE [LARGE SCALE GENOMIC DNA]</scope>
    <source>
        <strain evidence="2 3">CIRM-BRFM 2984</strain>
    </source>
</reference>
<feature type="region of interest" description="Disordered" evidence="1">
    <location>
        <begin position="133"/>
        <end position="243"/>
    </location>
</feature>
<feature type="region of interest" description="Disordered" evidence="1">
    <location>
        <begin position="91"/>
        <end position="110"/>
    </location>
</feature>
<feature type="compositionally biased region" description="Basic and acidic residues" evidence="1">
    <location>
        <begin position="146"/>
        <end position="164"/>
    </location>
</feature>
<evidence type="ECO:0000313" key="2">
    <source>
        <dbReference type="EMBL" id="KAK6995768.1"/>
    </source>
</evidence>
<organism evidence="2 3">
    <name type="scientific">Favolaschia claudopus</name>
    <dbReference type="NCBI Taxonomy" id="2862362"/>
    <lineage>
        <taxon>Eukaryota</taxon>
        <taxon>Fungi</taxon>
        <taxon>Dikarya</taxon>
        <taxon>Basidiomycota</taxon>
        <taxon>Agaricomycotina</taxon>
        <taxon>Agaricomycetes</taxon>
        <taxon>Agaricomycetidae</taxon>
        <taxon>Agaricales</taxon>
        <taxon>Marasmiineae</taxon>
        <taxon>Mycenaceae</taxon>
        <taxon>Favolaschia</taxon>
    </lineage>
</organism>